<dbReference type="Pfam" id="PF17936">
    <property type="entry name" value="Big_6"/>
    <property type="match status" value="1"/>
</dbReference>
<evidence type="ECO:0000313" key="5">
    <source>
        <dbReference type="Proteomes" id="UP000232883"/>
    </source>
</evidence>
<evidence type="ECO:0000259" key="3">
    <source>
        <dbReference type="Pfam" id="PF26628"/>
    </source>
</evidence>
<dbReference type="InterPro" id="IPR058515">
    <property type="entry name" value="DUF8202"/>
</dbReference>
<dbReference type="InterPro" id="IPR001434">
    <property type="entry name" value="OmcB-like_DUF11"/>
</dbReference>
<dbReference type="InterPro" id="IPR013783">
    <property type="entry name" value="Ig-like_fold"/>
</dbReference>
<reference evidence="4 5" key="1">
    <citation type="submission" date="2017-11" db="EMBL/GenBank/DDBJ databases">
        <title>Taxonomic description and genome sequences of Spirosoma HA7 sp. nov., isolated from pollen microhabitat of Corylus avellana.</title>
        <authorList>
            <person name="Ambika Manirajan B."/>
            <person name="Suarez C."/>
            <person name="Ratering S."/>
            <person name="Geissler-Plaum R."/>
            <person name="Cardinale M."/>
            <person name="Sylvia S."/>
        </authorList>
    </citation>
    <scope>NUCLEOTIDE SEQUENCE [LARGE SCALE GENOMIC DNA]</scope>
    <source>
        <strain evidence="4 5">HA7</strain>
    </source>
</reference>
<sequence>MSEIYVLQNKSASNFRQLGVCLLRFSLIAARLAGLSVSKDFAEACARSGKPNRLIPVRLSALRINTALMLMAGWLGATQLQAQSPGGVSTNLKLWLKADAITGVSNGGNVTAWSNSAVGTYALSSTGYTPPVFYNSTASNLVNFNPAVSYNGAMNLRNTTRLFASTSPFSLISVGVDRKASAGEVRGIMGLGVDGNYPAMDFQTDGISANGWNLWMSGSSPAEWSGGSGRVAGINGSSTTQANIVGVTANNASATINYSANNIISYLNGHKEATTLDAFQQSEIGNWTFVGSSGGENYNGLIPEVIVYDQQLSDTDMQKVQTYLAVKYGSTLGQTSSTADGLNSAGYTYLATDGTVLWNTSTNTGYNFSIFGIGRDDTEGLNQKQSKSQQPGAIVTIGNGTGIAATNAANTTNFPANLSYELVGDNGAPASYSTSYAPSTFSPVVAGSFYRMGRTWKVQETGIVGTVTISVPASTKAERLLVSGDGTFTPGSTQEIALTADGNGNLTATVNFNNGDYFSFGATAFAPGGVVANLEVWVKADAGIAAADGGNVTTWADQSLSSYDLIQPTAANQPVYRASNKLVNFNPSVDFSGTKYIRNDNPLMPYNSAYTFGWLAQDTNPNGGWRTMFSSEDAWDFFSVYKSDYLLGALNYNGWIPYSINGVPDAGYSGKGTIYGPLDNAIYSSGSNFTTQDPRTKRAQAQIFGMASNGAKTDPFYTWTDGYKDTPAWSPASELGPSTHFFQRLAVGSDYFGPNGAGEAEDFIGQINEFYAYSRTLSDVEMQKINTYMALKWGVTLGQGNGAVMRNANNVNYLATDGTVIWNATTNSGYSYNIAGIGKDVAEGLNQKQARSVHNYSNGDLVTMGLGTVAATNAANAGTFAADKSYEIWGDNGQPRSYSAVYLPTSFTPAGGVGFYRMAATWTVQETGTVGIVTVRVPVSSFAERMLVSSSASFPSGSTQEILLASDGSGYMAATFDFANGQYFTFGAAQKAPGGVASGLNMWLKADVLSGNDGDNVSNWQSSVLAIPYSVSQTTASQQPTLATSTTALVNFNQSLNFKRSAGQTMVNNTSALLSGDTPSFQFIAVGQDNDPTNLGAPYYGSANLRGILGNGLSGNNPAMDLQKDGAAPNGWNPWTDGTGEWFGGQATMYNSGGIGAATNTGLQPLSALTRIQNQQSQIFGLGFTWGSATLTPPSGTQSTAVINSYVDGWKEATNLKVYNNYATWTSTPYFSVGQSGGAEYWNGSINEIIQYTRELSAAEMQKVNTYLAIKYGVTIGQGGSSTALVGSNANSYNYLATDGSTVWNTSTNAGYNFDIAGIGLDNFEGLNQKQSQSVNATFQPAIGLSTVATTNEANANVFQVDKSYMIWGNNGQSDSYATNYTPHSFTVAAPVYLMNRIWKVQETGTVGTVMVSVPGSTTGTYLLVGSSPASLSGGTATEYAMTSDGNGNLVTTVDLTNGQYFTFGRASFAPGCVVPNLALWVKADAAGATIGSATTAWPDLSPNGRNVPAVGTMTVQTPDAAHNFQPYFSGFSSTNYFNDQHSVLGTAASQAAASQIPMNISVFAAVKPSTNSGTGHVIGIDNDDLFGGEPAFSLNAGRMDLYKFSAGAQEYFYTGAVTAGQSSVLSWQAGTSSGYDGLTMSLNGSPQTFALTNMGTVGEKLLIGYGTWSSAGAFDGDIQEVIWYNNGTGSMTTTQINQIESYLAIKYGTTLKHNYLSGSGTTIYDVSSYSANVTGVGRDDCDQLNQLQSKSGNGGAKMTISVSGTVAASNATNPGSFTADKSFLVLGDNGLTGTSALSAAAATGCPAPPLVDKYTNLAYKVTETGSVSAVVLQEDVSGFGFNTTFPIYMQVFSDAAFTSLLASVPMSYTNGVSTALYDFPANATSYIRFVGNTTAPANMCVAPTKQTFHWNGWDYGTKQKVLLPNYIPSSQSATSAMTMSVSVTDGSNMLLYRPSVDWWPVFDGSGLFIPRNDNSSTENNLITTRMQFRQGTSTSVVAAQTVDFMVYDVDGYIGGRDIVKIYGKQGSNTITPQLSQYKPTPFDALQLNYQGDAQQAIGSNIPWDLGAWGNIYVSFDQPVEEVFVEYRKDNTYGFNVYNDIRISPVTVTCRPPTPKAPLVDNVYIYKEVSPNPQKANERTTYKFTIQNTNCATKTVNLSDVLPGGLSWMDSTFVYSTSLTVGSVNNYGNTNTLTASNITVPPGTHYMYASVTGSNAGVYNNQASYVVTNGTGTTYLSDDPTVAGTTAQPTPLTLIANDPDANLTVQKTVNKATAPQNSTLTYTYTITNPNAGSAILTTFLDVLPGELTYIGGTLTGVGSATASPYSGSAVLAIRNLNVAGGSSLIFTVQASTNSYTVNAVANNIAQVTPDVLSGFRIKTVNSNAASTTIVAPPTVSIVSPANSTTTALNPTVSGTATPGSTVVLTSSTGTTLCSTTATAGGTWSCPVTLSAGPQTLSAVASNSNGTSSPATTQITAINTIAPLTASNPPALTATPGSTNSGNAATEILPSGGTAPYVYSNDTGNPSCSAVAGATQLPPANLTVASGTGSYSYIAPATPGVYYFCIKVCDSSTPTPSCVTKTYTLTVTAPAAVGTLDCSTAQITGLVAGTAGNGVLKLTINVTVAGAFPVTVSGSGMSASPSPYTINTASTGLQTFYVPLTYSGAAFGPTTITVTGAGVCSPDMSLVTPKTVSTSVLNLGPACTPVTAATLVK</sequence>
<feature type="domain" description="DUF8202" evidence="3">
    <location>
        <begin position="1260"/>
        <end position="1460"/>
    </location>
</feature>
<feature type="domain" description="Bacterial Ig" evidence="2">
    <location>
        <begin position="2400"/>
        <end position="2472"/>
    </location>
</feature>
<dbReference type="Gene3D" id="2.60.120.200">
    <property type="match status" value="1"/>
</dbReference>
<feature type="domain" description="DUF8202" evidence="3">
    <location>
        <begin position="316"/>
        <end position="515"/>
    </location>
</feature>
<dbReference type="RefSeq" id="WP_100992792.1">
    <property type="nucleotide sequence ID" value="NZ_CP025096.1"/>
</dbReference>
<dbReference type="OrthoDB" id="2582440at2"/>
<dbReference type="Gene3D" id="2.60.40.10">
    <property type="entry name" value="Immunoglobulins"/>
    <property type="match status" value="1"/>
</dbReference>
<dbReference type="Pfam" id="PF26628">
    <property type="entry name" value="DUF8202"/>
    <property type="match status" value="4"/>
</dbReference>
<feature type="domain" description="DUF8202" evidence="3">
    <location>
        <begin position="1697"/>
        <end position="1870"/>
    </location>
</feature>
<dbReference type="InterPro" id="IPR041498">
    <property type="entry name" value="Big_6"/>
</dbReference>
<evidence type="ECO:0000313" key="4">
    <source>
        <dbReference type="EMBL" id="AUD06242.1"/>
    </source>
</evidence>
<organism evidence="4 5">
    <name type="scientific">Spirosoma pollinicola</name>
    <dbReference type="NCBI Taxonomy" id="2057025"/>
    <lineage>
        <taxon>Bacteria</taxon>
        <taxon>Pseudomonadati</taxon>
        <taxon>Bacteroidota</taxon>
        <taxon>Cytophagia</taxon>
        <taxon>Cytophagales</taxon>
        <taxon>Cytophagaceae</taxon>
        <taxon>Spirosoma</taxon>
    </lineage>
</organism>
<dbReference type="InterPro" id="IPR047589">
    <property type="entry name" value="DUF11_rpt"/>
</dbReference>
<feature type="domain" description="DUF8202" evidence="3">
    <location>
        <begin position="781"/>
        <end position="982"/>
    </location>
</feature>
<proteinExistence type="predicted"/>
<dbReference type="Pfam" id="PF01345">
    <property type="entry name" value="DUF11"/>
    <property type="match status" value="1"/>
</dbReference>
<name>A0A2K8Z8P5_9BACT</name>
<evidence type="ECO:0000259" key="2">
    <source>
        <dbReference type="Pfam" id="PF17936"/>
    </source>
</evidence>
<dbReference type="NCBIfam" id="TIGR01451">
    <property type="entry name" value="B_ant_repeat"/>
    <property type="match status" value="1"/>
</dbReference>
<dbReference type="EMBL" id="CP025096">
    <property type="protein sequence ID" value="AUD06242.1"/>
    <property type="molecule type" value="Genomic_DNA"/>
</dbReference>
<gene>
    <name evidence="4" type="ORF">CWM47_33005</name>
</gene>
<protein>
    <submittedName>
        <fullName evidence="4">Uncharacterized protein</fullName>
    </submittedName>
</protein>
<keyword evidence="5" id="KW-1185">Reference proteome</keyword>
<feature type="domain" description="DUF11" evidence="1">
    <location>
        <begin position="2263"/>
        <end position="2361"/>
    </location>
</feature>
<dbReference type="Proteomes" id="UP000232883">
    <property type="component" value="Chromosome"/>
</dbReference>
<dbReference type="KEGG" id="spir:CWM47_33005"/>
<evidence type="ECO:0000259" key="1">
    <source>
        <dbReference type="Pfam" id="PF01345"/>
    </source>
</evidence>
<accession>A0A2K8Z8P5</accession>